<reference evidence="1 2" key="1">
    <citation type="submission" date="2019-06" db="EMBL/GenBank/DDBJ databases">
        <title>Genomic Encyclopedia of Archaeal and Bacterial Type Strains, Phase II (KMG-II): from individual species to whole genera.</title>
        <authorList>
            <person name="Goeker M."/>
        </authorList>
    </citation>
    <scope>NUCLEOTIDE SEQUENCE [LARGE SCALE GENOMIC DNA]</scope>
    <source>
        <strain evidence="1 2">DSM 18423</strain>
    </source>
</reference>
<dbReference type="OrthoDB" id="564699at2"/>
<proteinExistence type="predicted"/>
<name>A0A543K939_9RHOB</name>
<dbReference type="InterPro" id="IPR021251">
    <property type="entry name" value="DUF2793"/>
</dbReference>
<dbReference type="Proteomes" id="UP000320582">
    <property type="component" value="Unassembled WGS sequence"/>
</dbReference>
<sequence length="385" mass="39252">MSELSARLSLPFLQPAQAQKHVTHNEALEVLDLLVQLSVEGFNATTPPVAAQDGQVWALGPAPGGEWAGQGDKLAARVGGAWVFVTPAPGWYATQGTALRIFDGGAWVLPDTGALQNIDGVGIGTSFDATNPLAVAGLSTLLTHSGAGHQLKINKNAAPDTASLLFQTAWSGRAEMGIAGNDNFAIKVSADGSAWRDGLRIDGASGVVSLPNGAQLDTALTGTAVVQSDVDTTAGRLLTTGAGPDQAYRRANILGAVSQSGGVPTGAVIERGSTANGVYVRFADGTQICTHTLNAGDPTAQGAGSFADPYRTGSTDWTYPAPFAERPAITAHPTVDSADAGDRRMIVSTGAATLSAVAAVQASRMSGSTGTAACMIDLVAIGRWF</sequence>
<dbReference type="RefSeq" id="WP_142079360.1">
    <property type="nucleotide sequence ID" value="NZ_VFPT01000001.1"/>
</dbReference>
<accession>A0A543K939</accession>
<protein>
    <submittedName>
        <fullName evidence="1">Uncharacterized protein DUF2793</fullName>
    </submittedName>
</protein>
<keyword evidence="2" id="KW-1185">Reference proteome</keyword>
<organism evidence="1 2">
    <name type="scientific">Roseinatronobacter monicus</name>
    <dbReference type="NCBI Taxonomy" id="393481"/>
    <lineage>
        <taxon>Bacteria</taxon>
        <taxon>Pseudomonadati</taxon>
        <taxon>Pseudomonadota</taxon>
        <taxon>Alphaproteobacteria</taxon>
        <taxon>Rhodobacterales</taxon>
        <taxon>Paracoccaceae</taxon>
        <taxon>Roseinatronobacter</taxon>
    </lineage>
</organism>
<dbReference type="Pfam" id="PF10983">
    <property type="entry name" value="DUF2793"/>
    <property type="match status" value="1"/>
</dbReference>
<comment type="caution">
    <text evidence="1">The sequence shown here is derived from an EMBL/GenBank/DDBJ whole genome shotgun (WGS) entry which is preliminary data.</text>
</comment>
<dbReference type="AlphaFoldDB" id="A0A543K939"/>
<gene>
    <name evidence="1" type="ORF">BD293_0149</name>
</gene>
<evidence type="ECO:0000313" key="1">
    <source>
        <dbReference type="EMBL" id="TQM91585.1"/>
    </source>
</evidence>
<evidence type="ECO:0000313" key="2">
    <source>
        <dbReference type="Proteomes" id="UP000320582"/>
    </source>
</evidence>
<dbReference type="EMBL" id="VFPT01000001">
    <property type="protein sequence ID" value="TQM91585.1"/>
    <property type="molecule type" value="Genomic_DNA"/>
</dbReference>